<protein>
    <recommendedName>
        <fullName evidence="3">KTSC domain-containing protein</fullName>
    </recommendedName>
</protein>
<comment type="caution">
    <text evidence="1">The sequence shown here is derived from an EMBL/GenBank/DDBJ whole genome shotgun (WGS) entry which is preliminary data.</text>
</comment>
<evidence type="ECO:0000313" key="2">
    <source>
        <dbReference type="Proteomes" id="UP001501456"/>
    </source>
</evidence>
<proteinExistence type="predicted"/>
<dbReference type="Proteomes" id="UP001501456">
    <property type="component" value="Unassembled WGS sequence"/>
</dbReference>
<dbReference type="RefSeq" id="WP_344728271.1">
    <property type="nucleotide sequence ID" value="NZ_BAABBI010000001.1"/>
</dbReference>
<keyword evidence="2" id="KW-1185">Reference proteome</keyword>
<gene>
    <name evidence="1" type="ORF">GCM10022271_11710</name>
</gene>
<evidence type="ECO:0000313" key="1">
    <source>
        <dbReference type="EMBL" id="GAA3781096.1"/>
    </source>
</evidence>
<sequence>MKIVMREYPKVILVLCLLISFSGMYSQVSDVTEAIEESYENYQDAFKKLKNARSYISDAFNAESISGVQSYANYAESEVSSAKRYLGYAEDEADDAETEAGYLNCYDAENAAEDAEDYFYDAKRNLSNAESSLSSASYTSDADYLSDYLNEANNYINQALNNMGYAVDELNNTLKYIRSCGVPTSNSYSGTSQTASCEDLLSYIQDNGYRKSKLSSYTLDSSWLYEVTAYTYDYDIYVIAKIKKSEYSYQTNTYIFCGIPSTNWSNFKNGGYGDSNSYGKRFHKYIFDYKCDCY</sequence>
<evidence type="ECO:0008006" key="3">
    <source>
        <dbReference type="Google" id="ProtNLM"/>
    </source>
</evidence>
<accession>A0ABP7H0L7</accession>
<dbReference type="EMBL" id="BAABBI010000001">
    <property type="protein sequence ID" value="GAA3781096.1"/>
    <property type="molecule type" value="Genomic_DNA"/>
</dbReference>
<name>A0ABP7H0L7_9FLAO</name>
<reference evidence="2" key="1">
    <citation type="journal article" date="2019" name="Int. J. Syst. Evol. Microbiol.">
        <title>The Global Catalogue of Microorganisms (GCM) 10K type strain sequencing project: providing services to taxonomists for standard genome sequencing and annotation.</title>
        <authorList>
            <consortium name="The Broad Institute Genomics Platform"/>
            <consortium name="The Broad Institute Genome Sequencing Center for Infectious Disease"/>
            <person name="Wu L."/>
            <person name="Ma J."/>
        </authorList>
    </citation>
    <scope>NUCLEOTIDE SEQUENCE [LARGE SCALE GENOMIC DNA]</scope>
    <source>
        <strain evidence="2">JCM 17525</strain>
    </source>
</reference>
<organism evidence="1 2">
    <name type="scientific">Corallibacter vietnamensis</name>
    <dbReference type="NCBI Taxonomy" id="904130"/>
    <lineage>
        <taxon>Bacteria</taxon>
        <taxon>Pseudomonadati</taxon>
        <taxon>Bacteroidota</taxon>
        <taxon>Flavobacteriia</taxon>
        <taxon>Flavobacteriales</taxon>
        <taxon>Flavobacteriaceae</taxon>
        <taxon>Corallibacter</taxon>
    </lineage>
</organism>